<evidence type="ECO:0000313" key="1">
    <source>
        <dbReference type="EMBL" id="OIQ72556.1"/>
    </source>
</evidence>
<dbReference type="AlphaFoldDB" id="A0A1J5PYB5"/>
<protein>
    <submittedName>
        <fullName evidence="1">Uncharacterized protein</fullName>
    </submittedName>
</protein>
<sequence>MVKKPRAATSGMPDANHRVGLRPSFCVTLDANGVTMNTPSQVVAANRPATVVETAAFLSIKSINGDSMKMPES</sequence>
<dbReference type="EMBL" id="MLJW01003222">
    <property type="protein sequence ID" value="OIQ72556.1"/>
    <property type="molecule type" value="Genomic_DNA"/>
</dbReference>
<gene>
    <name evidence="1" type="ORF">GALL_458190</name>
</gene>
<organism evidence="1">
    <name type="scientific">mine drainage metagenome</name>
    <dbReference type="NCBI Taxonomy" id="410659"/>
    <lineage>
        <taxon>unclassified sequences</taxon>
        <taxon>metagenomes</taxon>
        <taxon>ecological metagenomes</taxon>
    </lineage>
</organism>
<reference evidence="1" key="1">
    <citation type="submission" date="2016-10" db="EMBL/GenBank/DDBJ databases">
        <title>Sequence of Gallionella enrichment culture.</title>
        <authorList>
            <person name="Poehlein A."/>
            <person name="Muehling M."/>
            <person name="Daniel R."/>
        </authorList>
    </citation>
    <scope>NUCLEOTIDE SEQUENCE</scope>
</reference>
<name>A0A1J5PYB5_9ZZZZ</name>
<proteinExistence type="predicted"/>
<comment type="caution">
    <text evidence="1">The sequence shown here is derived from an EMBL/GenBank/DDBJ whole genome shotgun (WGS) entry which is preliminary data.</text>
</comment>
<accession>A0A1J5PYB5</accession>